<comment type="pathway">
    <text evidence="1">Cofactor biosynthesis; thiamine diphosphate biosynthesis.</text>
</comment>
<dbReference type="Pfam" id="PF02581">
    <property type="entry name" value="TMP-TENI"/>
    <property type="match status" value="1"/>
</dbReference>
<dbReference type="SUPFAM" id="SSF51391">
    <property type="entry name" value="Thiamin phosphate synthase"/>
    <property type="match status" value="1"/>
</dbReference>
<name>A0ABU9DC97_9BACL</name>
<proteinExistence type="predicted"/>
<gene>
    <name evidence="4" type="ORF">WMW72_00835</name>
</gene>
<comment type="caution">
    <text evidence="4">The sequence shown here is derived from an EMBL/GenBank/DDBJ whole genome shotgun (WGS) entry which is preliminary data.</text>
</comment>
<dbReference type="InterPro" id="IPR036206">
    <property type="entry name" value="ThiamineP_synth_sf"/>
</dbReference>
<evidence type="ECO:0000313" key="5">
    <source>
        <dbReference type="Proteomes" id="UP001469365"/>
    </source>
</evidence>
<evidence type="ECO:0000256" key="1">
    <source>
        <dbReference type="ARBA" id="ARBA00004948"/>
    </source>
</evidence>
<dbReference type="RefSeq" id="WP_341413510.1">
    <property type="nucleotide sequence ID" value="NZ_JBBPCC010000001.1"/>
</dbReference>
<feature type="domain" description="Thiamine phosphate synthase/TenI" evidence="3">
    <location>
        <begin position="9"/>
        <end position="185"/>
    </location>
</feature>
<sequence>MNLIRKQLHVVTTGRQELGEVAEIVSRLPVHLIDMLHIREKHRPAQELIRWYETLKPLLPHTALLLNDRVDAALAVRANGVQLGGGSLSALQARALLPAGSLIGCSVHAPDEGAAAAAQGADFAVYGHVYETGSKPGLPARGLSALTQTVQASALPVIAIGGIRPELTADVLAAGAAGIAVLSSILLHQEPGNQVVRFREALDRTNPTSRRELS</sequence>
<dbReference type="PANTHER" id="PTHR20857:SF15">
    <property type="entry name" value="THIAMINE-PHOSPHATE SYNTHASE"/>
    <property type="match status" value="1"/>
</dbReference>
<keyword evidence="5" id="KW-1185">Reference proteome</keyword>
<dbReference type="CDD" id="cd00564">
    <property type="entry name" value="TMP_TenI"/>
    <property type="match status" value="1"/>
</dbReference>
<evidence type="ECO:0000259" key="3">
    <source>
        <dbReference type="Pfam" id="PF02581"/>
    </source>
</evidence>
<accession>A0ABU9DC97</accession>
<dbReference type="Gene3D" id="3.20.20.70">
    <property type="entry name" value="Aldolase class I"/>
    <property type="match status" value="1"/>
</dbReference>
<evidence type="ECO:0000256" key="2">
    <source>
        <dbReference type="ARBA" id="ARBA00022977"/>
    </source>
</evidence>
<organism evidence="4 5">
    <name type="scientific">Paenibacillus filicis</name>
    <dbReference type="NCBI Taxonomy" id="669464"/>
    <lineage>
        <taxon>Bacteria</taxon>
        <taxon>Bacillati</taxon>
        <taxon>Bacillota</taxon>
        <taxon>Bacilli</taxon>
        <taxon>Bacillales</taxon>
        <taxon>Paenibacillaceae</taxon>
        <taxon>Paenibacillus</taxon>
    </lineage>
</organism>
<reference evidence="4 5" key="1">
    <citation type="submission" date="2024-04" db="EMBL/GenBank/DDBJ databases">
        <title>draft genome sequnece of Paenibacillus filicis.</title>
        <authorList>
            <person name="Kim D.-U."/>
        </authorList>
    </citation>
    <scope>NUCLEOTIDE SEQUENCE [LARGE SCALE GENOMIC DNA]</scope>
    <source>
        <strain evidence="4 5">KACC14197</strain>
    </source>
</reference>
<dbReference type="EMBL" id="JBBPCC010000001">
    <property type="protein sequence ID" value="MEK8126452.1"/>
    <property type="molecule type" value="Genomic_DNA"/>
</dbReference>
<dbReference type="InterPro" id="IPR022998">
    <property type="entry name" value="ThiamineP_synth_TenI"/>
</dbReference>
<protein>
    <submittedName>
        <fullName evidence="4">Thiamine phosphate synthase</fullName>
    </submittedName>
</protein>
<dbReference type="Proteomes" id="UP001469365">
    <property type="component" value="Unassembled WGS sequence"/>
</dbReference>
<evidence type="ECO:0000313" key="4">
    <source>
        <dbReference type="EMBL" id="MEK8126452.1"/>
    </source>
</evidence>
<keyword evidence="2" id="KW-0784">Thiamine biosynthesis</keyword>
<dbReference type="PANTHER" id="PTHR20857">
    <property type="entry name" value="THIAMINE-PHOSPHATE PYROPHOSPHORYLASE"/>
    <property type="match status" value="1"/>
</dbReference>
<dbReference type="InterPro" id="IPR013785">
    <property type="entry name" value="Aldolase_TIM"/>
</dbReference>